<evidence type="ECO:0000259" key="13">
    <source>
        <dbReference type="PROSITE" id="PS50071"/>
    </source>
</evidence>
<dbReference type="AlphaFoldDB" id="A0A1I8BLR6"/>
<dbReference type="GO" id="GO:0046872">
    <property type="term" value="F:metal ion binding"/>
    <property type="evidence" value="ECO:0007669"/>
    <property type="project" value="UniProtKB-KW"/>
</dbReference>
<dbReference type="GO" id="GO:0000977">
    <property type="term" value="F:RNA polymerase II transcription regulatory region sequence-specific DNA binding"/>
    <property type="evidence" value="ECO:0007669"/>
    <property type="project" value="TreeGrafter"/>
</dbReference>
<comment type="subcellular location">
    <subcellularLocation>
        <location evidence="1 9 11">Nucleus</location>
    </subcellularLocation>
</comment>
<feature type="domain" description="Homeobox" evidence="13">
    <location>
        <begin position="253"/>
        <end position="307"/>
    </location>
</feature>
<evidence type="ECO:0000313" key="15">
    <source>
        <dbReference type="WBParaSite" id="MhA1_Contig29.frz3.gene22"/>
    </source>
</evidence>
<keyword evidence="5 10" id="KW-0440">LIM domain</keyword>
<dbReference type="GO" id="GO:0005634">
    <property type="term" value="C:nucleus"/>
    <property type="evidence" value="ECO:0007669"/>
    <property type="project" value="UniProtKB-SubCell"/>
</dbReference>
<dbReference type="GO" id="GO:0030182">
    <property type="term" value="P:neuron differentiation"/>
    <property type="evidence" value="ECO:0007669"/>
    <property type="project" value="TreeGrafter"/>
</dbReference>
<keyword evidence="6 9" id="KW-0238">DNA-binding</keyword>
<evidence type="ECO:0000256" key="4">
    <source>
        <dbReference type="ARBA" id="ARBA00022833"/>
    </source>
</evidence>
<dbReference type="SUPFAM" id="SSF57716">
    <property type="entry name" value="Glucocorticoid receptor-like (DNA-binding domain)"/>
    <property type="match status" value="1"/>
</dbReference>
<accession>A0A1I8BLR6</accession>
<organism evidence="14 15">
    <name type="scientific">Meloidogyne hapla</name>
    <name type="common">Root-knot nematode worm</name>
    <dbReference type="NCBI Taxonomy" id="6305"/>
    <lineage>
        <taxon>Eukaryota</taxon>
        <taxon>Metazoa</taxon>
        <taxon>Ecdysozoa</taxon>
        <taxon>Nematoda</taxon>
        <taxon>Chromadorea</taxon>
        <taxon>Rhabditida</taxon>
        <taxon>Tylenchina</taxon>
        <taxon>Tylenchomorpha</taxon>
        <taxon>Tylenchoidea</taxon>
        <taxon>Meloidogynidae</taxon>
        <taxon>Meloidogyninae</taxon>
        <taxon>Meloidogyne</taxon>
    </lineage>
</organism>
<dbReference type="Gene3D" id="2.10.110.10">
    <property type="entry name" value="Cysteine Rich Protein"/>
    <property type="match status" value="2"/>
</dbReference>
<dbReference type="PROSITE" id="PS50023">
    <property type="entry name" value="LIM_DOMAIN_2"/>
    <property type="match status" value="2"/>
</dbReference>
<dbReference type="InterPro" id="IPR001356">
    <property type="entry name" value="HD"/>
</dbReference>
<dbReference type="Gene3D" id="1.10.10.60">
    <property type="entry name" value="Homeodomain-like"/>
    <property type="match status" value="1"/>
</dbReference>
<evidence type="ECO:0000313" key="14">
    <source>
        <dbReference type="Proteomes" id="UP000095281"/>
    </source>
</evidence>
<reference evidence="15" key="1">
    <citation type="submission" date="2016-11" db="UniProtKB">
        <authorList>
            <consortium name="WormBaseParasite"/>
        </authorList>
    </citation>
    <scope>IDENTIFICATION</scope>
</reference>
<evidence type="ECO:0000256" key="7">
    <source>
        <dbReference type="ARBA" id="ARBA00023155"/>
    </source>
</evidence>
<keyword evidence="2 10" id="KW-0479">Metal-binding</keyword>
<dbReference type="SUPFAM" id="SSF46689">
    <property type="entry name" value="Homeodomain-like"/>
    <property type="match status" value="1"/>
</dbReference>
<dbReference type="Proteomes" id="UP000095281">
    <property type="component" value="Unplaced"/>
</dbReference>
<feature type="domain" description="LIM zinc-binding" evidence="12">
    <location>
        <begin position="71"/>
        <end position="149"/>
    </location>
</feature>
<dbReference type="PROSITE" id="PS00478">
    <property type="entry name" value="LIM_DOMAIN_1"/>
    <property type="match status" value="1"/>
</dbReference>
<dbReference type="Pfam" id="PF00412">
    <property type="entry name" value="LIM"/>
    <property type="match status" value="2"/>
</dbReference>
<keyword evidence="4 10" id="KW-0862">Zinc</keyword>
<dbReference type="WBParaSite" id="MhA1_Contig29.frz3.gene22">
    <property type="protein sequence ID" value="MhA1_Contig29.frz3.gene22"/>
    <property type="gene ID" value="MhA1_Contig29.frz3.gene22"/>
</dbReference>
<evidence type="ECO:0000256" key="10">
    <source>
        <dbReference type="PROSITE-ProRule" id="PRU00125"/>
    </source>
</evidence>
<dbReference type="InterPro" id="IPR001781">
    <property type="entry name" value="Znf_LIM"/>
</dbReference>
<dbReference type="SMART" id="SM00389">
    <property type="entry name" value="HOX"/>
    <property type="match status" value="1"/>
</dbReference>
<dbReference type="PANTHER" id="PTHR24208:SF166">
    <property type="entry name" value="LIM HOMEOBOX TRANSCRIPTION FACTOR 1 ALPHA, ISOFORM B"/>
    <property type="match status" value="1"/>
</dbReference>
<evidence type="ECO:0000256" key="2">
    <source>
        <dbReference type="ARBA" id="ARBA00022723"/>
    </source>
</evidence>
<name>A0A1I8BLR6_MELHA</name>
<evidence type="ECO:0000256" key="3">
    <source>
        <dbReference type="ARBA" id="ARBA00022737"/>
    </source>
</evidence>
<dbReference type="InterPro" id="IPR009057">
    <property type="entry name" value="Homeodomain-like_sf"/>
</dbReference>
<evidence type="ECO:0000259" key="12">
    <source>
        <dbReference type="PROSITE" id="PS50023"/>
    </source>
</evidence>
<dbReference type="PANTHER" id="PTHR24208">
    <property type="entry name" value="LIM/HOMEOBOX PROTEIN LHX"/>
    <property type="match status" value="1"/>
</dbReference>
<dbReference type="SMART" id="SM00132">
    <property type="entry name" value="LIM"/>
    <property type="match status" value="2"/>
</dbReference>
<dbReference type="CDD" id="cd00086">
    <property type="entry name" value="homeodomain"/>
    <property type="match status" value="1"/>
</dbReference>
<keyword evidence="8 9" id="KW-0539">Nucleus</keyword>
<evidence type="ECO:0000256" key="9">
    <source>
        <dbReference type="PROSITE-ProRule" id="PRU00108"/>
    </source>
</evidence>
<keyword evidence="14" id="KW-1185">Reference proteome</keyword>
<dbReference type="InterPro" id="IPR050453">
    <property type="entry name" value="LIM_Homeobox_TF"/>
</dbReference>
<evidence type="ECO:0000256" key="1">
    <source>
        <dbReference type="ARBA" id="ARBA00004123"/>
    </source>
</evidence>
<feature type="domain" description="LIM zinc-binding" evidence="12">
    <location>
        <begin position="153"/>
        <end position="218"/>
    </location>
</feature>
<evidence type="ECO:0000256" key="6">
    <source>
        <dbReference type="ARBA" id="ARBA00023125"/>
    </source>
</evidence>
<evidence type="ECO:0000256" key="8">
    <source>
        <dbReference type="ARBA" id="ARBA00023242"/>
    </source>
</evidence>
<proteinExistence type="predicted"/>
<keyword evidence="7 9" id="KW-0371">Homeobox</keyword>
<dbReference type="PROSITE" id="PS50071">
    <property type="entry name" value="HOMEOBOX_2"/>
    <property type="match status" value="1"/>
</dbReference>
<evidence type="ECO:0000256" key="5">
    <source>
        <dbReference type="ARBA" id="ARBA00023038"/>
    </source>
</evidence>
<protein>
    <submittedName>
        <fullName evidence="15">Homeobox domain-containing protein</fullName>
    </submittedName>
</protein>
<keyword evidence="3" id="KW-0677">Repeat</keyword>
<dbReference type="GO" id="GO:0000981">
    <property type="term" value="F:DNA-binding transcription factor activity, RNA polymerase II-specific"/>
    <property type="evidence" value="ECO:0007669"/>
    <property type="project" value="TreeGrafter"/>
</dbReference>
<sequence length="315" mass="36784">MDLNEQLQNNTFFLQNNEAINSVLQISNLNGISNSEIEQNFLSPNLNCQTFPQTTTFFVKQIEESYPSEAIQCEGCGMEILERHLFCLSKNNEHLIENEKNNQKEKSFWHENCLRCVKCNKNVGNDNTRCFVHDGRIFCSEDYSMLFGPTAHAPCTRCGQSIPPTELVYRSAGIYVYHLHCFVCFCCGQQLRLGEEYINVEGQLICQREVNLWRLQQPQIPTNFLQIPPFPELEFNLQSQGYSRRRHRDRSKKIPKRPRTILNAPQRKAFKYAFEKGQKPTRKAREQLARETGLSVRVVQVWFQNQRFVASIFKN</sequence>
<dbReference type="Pfam" id="PF00046">
    <property type="entry name" value="Homeodomain"/>
    <property type="match status" value="1"/>
</dbReference>
<evidence type="ECO:0000256" key="11">
    <source>
        <dbReference type="RuleBase" id="RU000682"/>
    </source>
</evidence>
<dbReference type="OMA" id="LVWFELI"/>
<feature type="DNA-binding region" description="Homeobox" evidence="9">
    <location>
        <begin position="255"/>
        <end position="308"/>
    </location>
</feature>